<dbReference type="CDD" id="cd01335">
    <property type="entry name" value="Radical_SAM"/>
    <property type="match status" value="1"/>
</dbReference>
<dbReference type="InterPro" id="IPR006638">
    <property type="entry name" value="Elp3/MiaA/NifB-like_rSAM"/>
</dbReference>
<dbReference type="InterPro" id="IPR013785">
    <property type="entry name" value="Aldolase_TIM"/>
</dbReference>
<dbReference type="SFLD" id="SFLDG01058">
    <property type="entry name" value="lipoyl_synthase_like"/>
    <property type="match status" value="1"/>
</dbReference>
<comment type="pathway">
    <text evidence="8">Protein modification; protein lipoylation via endogenous pathway; protein N(6)-(lipoyl)lysine from octanoyl-[acyl-carrier-protein]: step 2/2.</text>
</comment>
<evidence type="ECO:0000256" key="1">
    <source>
        <dbReference type="ARBA" id="ARBA00022485"/>
    </source>
</evidence>
<dbReference type="GO" id="GO:0005737">
    <property type="term" value="C:cytoplasm"/>
    <property type="evidence" value="ECO:0007669"/>
    <property type="project" value="UniProtKB-SubCell"/>
</dbReference>
<dbReference type="EMBL" id="SLUI01000009">
    <property type="protein sequence ID" value="TCL36197.1"/>
    <property type="molecule type" value="Genomic_DNA"/>
</dbReference>
<accession>A0A4R1PVL6</accession>
<gene>
    <name evidence="8" type="primary">lipA</name>
    <name evidence="10" type="ORF">EV210_109146</name>
</gene>
<keyword evidence="3 8" id="KW-0949">S-adenosyl-L-methionine</keyword>
<reference evidence="10 11" key="1">
    <citation type="submission" date="2019-03" db="EMBL/GenBank/DDBJ databases">
        <title>Genomic Encyclopedia of Type Strains, Phase IV (KMG-IV): sequencing the most valuable type-strain genomes for metagenomic binning, comparative biology and taxonomic classification.</title>
        <authorList>
            <person name="Goeker M."/>
        </authorList>
    </citation>
    <scope>NUCLEOTIDE SEQUENCE [LARGE SCALE GENOMIC DNA]</scope>
    <source>
        <strain evidence="10 11">DSM 15969</strain>
    </source>
</reference>
<dbReference type="PANTHER" id="PTHR10949:SF0">
    <property type="entry name" value="LIPOYL SYNTHASE, MITOCHONDRIAL"/>
    <property type="match status" value="1"/>
</dbReference>
<evidence type="ECO:0000313" key="10">
    <source>
        <dbReference type="EMBL" id="TCL36197.1"/>
    </source>
</evidence>
<keyword evidence="4 8" id="KW-0479">Metal-binding</keyword>
<dbReference type="PIRSF" id="PIRSF005963">
    <property type="entry name" value="Lipoyl_synth"/>
    <property type="match status" value="1"/>
</dbReference>
<comment type="catalytic activity">
    <reaction evidence="7 8">
        <text>[[Fe-S] cluster scaffold protein carrying a second [4Fe-4S](2+) cluster] + N(6)-octanoyl-L-lysyl-[protein] + 2 oxidized [2Fe-2S]-[ferredoxin] + 2 S-adenosyl-L-methionine + 4 H(+) = [[Fe-S] cluster scaffold protein] + N(6)-[(R)-dihydrolipoyl]-L-lysyl-[protein] + 4 Fe(3+) + 2 hydrogen sulfide + 2 5'-deoxyadenosine + 2 L-methionine + 2 reduced [2Fe-2S]-[ferredoxin]</text>
        <dbReference type="Rhea" id="RHEA:16585"/>
        <dbReference type="Rhea" id="RHEA-COMP:9928"/>
        <dbReference type="Rhea" id="RHEA-COMP:10000"/>
        <dbReference type="Rhea" id="RHEA-COMP:10001"/>
        <dbReference type="Rhea" id="RHEA-COMP:10475"/>
        <dbReference type="Rhea" id="RHEA-COMP:14568"/>
        <dbReference type="Rhea" id="RHEA-COMP:14569"/>
        <dbReference type="ChEBI" id="CHEBI:15378"/>
        <dbReference type="ChEBI" id="CHEBI:17319"/>
        <dbReference type="ChEBI" id="CHEBI:29034"/>
        <dbReference type="ChEBI" id="CHEBI:29919"/>
        <dbReference type="ChEBI" id="CHEBI:33722"/>
        <dbReference type="ChEBI" id="CHEBI:33737"/>
        <dbReference type="ChEBI" id="CHEBI:33738"/>
        <dbReference type="ChEBI" id="CHEBI:57844"/>
        <dbReference type="ChEBI" id="CHEBI:59789"/>
        <dbReference type="ChEBI" id="CHEBI:78809"/>
        <dbReference type="ChEBI" id="CHEBI:83100"/>
        <dbReference type="EC" id="2.8.1.8"/>
    </reaction>
</comment>
<dbReference type="Pfam" id="PF04055">
    <property type="entry name" value="Radical_SAM"/>
    <property type="match status" value="1"/>
</dbReference>
<dbReference type="PANTHER" id="PTHR10949">
    <property type="entry name" value="LIPOYL SYNTHASE"/>
    <property type="match status" value="1"/>
</dbReference>
<dbReference type="HAMAP" id="MF_00206">
    <property type="entry name" value="Lipoyl_synth"/>
    <property type="match status" value="1"/>
</dbReference>
<dbReference type="Proteomes" id="UP000295063">
    <property type="component" value="Unassembled WGS sequence"/>
</dbReference>
<feature type="binding site" evidence="8">
    <location>
        <position position="75"/>
    </location>
    <ligand>
        <name>[4Fe-4S] cluster</name>
        <dbReference type="ChEBI" id="CHEBI:49883"/>
        <label>2</label>
        <note>4Fe-4S-S-AdoMet</note>
    </ligand>
</feature>
<comment type="subcellular location">
    <subcellularLocation>
        <location evidence="8">Cytoplasm</location>
    </subcellularLocation>
</comment>
<feature type="binding site" evidence="8">
    <location>
        <position position="71"/>
    </location>
    <ligand>
        <name>[4Fe-4S] cluster</name>
        <dbReference type="ChEBI" id="CHEBI:49883"/>
        <label>2</label>
        <note>4Fe-4S-S-AdoMet</note>
    </ligand>
</feature>
<dbReference type="InterPro" id="IPR003698">
    <property type="entry name" value="Lipoyl_synth"/>
</dbReference>
<sequence length="302" mass="32817">MTYQNRPPVPAWLRQMVRQAKQHGSDSLHRHIVEQLEDQQLHTVCQGARCPNQGSCFSQGTATFMILGNSCTRNCAFCAVGHGVPAPVDADEPGRLKTAVEHMGLKHVVVTAVTRDDLADGGASHFAAVIAELRTLPEPPAVEVLTSDFQGNTGAVAAVLAAKPEIFAHNIEMVPRLYGAVRPGAEYSRSLAVLRYAAEHAQTPTTIKTGFMVGLGEERQEIRNLLRDLRAAGVQMVTIGQYLAPTMQHYPVQRYVTPDEFRQLAAEAEQAGFISVAAGPLVRSSYHAGEFYGQMLAGNFQQ</sequence>
<evidence type="ECO:0000256" key="2">
    <source>
        <dbReference type="ARBA" id="ARBA00022679"/>
    </source>
</evidence>
<name>A0A4R1PVL6_9FIRM</name>
<dbReference type="PROSITE" id="PS51918">
    <property type="entry name" value="RADICAL_SAM"/>
    <property type="match status" value="1"/>
</dbReference>
<evidence type="ECO:0000256" key="8">
    <source>
        <dbReference type="HAMAP-Rule" id="MF_00206"/>
    </source>
</evidence>
<evidence type="ECO:0000256" key="6">
    <source>
        <dbReference type="ARBA" id="ARBA00023014"/>
    </source>
</evidence>
<dbReference type="InterPro" id="IPR007197">
    <property type="entry name" value="rSAM"/>
</dbReference>
<dbReference type="OrthoDB" id="9787898at2"/>
<dbReference type="NCBIfam" id="TIGR00510">
    <property type="entry name" value="lipA"/>
    <property type="match status" value="1"/>
</dbReference>
<keyword evidence="5 8" id="KW-0408">Iron</keyword>
<proteinExistence type="inferred from homology"/>
<dbReference type="EC" id="2.8.1.8" evidence="8"/>
<comment type="similarity">
    <text evidence="8">Belongs to the radical SAM superfamily. Lipoyl synthase family.</text>
</comment>
<evidence type="ECO:0000256" key="4">
    <source>
        <dbReference type="ARBA" id="ARBA00022723"/>
    </source>
</evidence>
<keyword evidence="11" id="KW-1185">Reference proteome</keyword>
<dbReference type="GO" id="GO:0016992">
    <property type="term" value="F:lipoate synthase activity"/>
    <property type="evidence" value="ECO:0007669"/>
    <property type="project" value="UniProtKB-UniRule"/>
</dbReference>
<dbReference type="GO" id="GO:0046872">
    <property type="term" value="F:metal ion binding"/>
    <property type="evidence" value="ECO:0007669"/>
    <property type="project" value="UniProtKB-KW"/>
</dbReference>
<dbReference type="GO" id="GO:0051539">
    <property type="term" value="F:4 iron, 4 sulfur cluster binding"/>
    <property type="evidence" value="ECO:0007669"/>
    <property type="project" value="UniProtKB-UniRule"/>
</dbReference>
<dbReference type="SFLD" id="SFLDS00029">
    <property type="entry name" value="Radical_SAM"/>
    <property type="match status" value="1"/>
</dbReference>
<dbReference type="SUPFAM" id="SSF102114">
    <property type="entry name" value="Radical SAM enzymes"/>
    <property type="match status" value="1"/>
</dbReference>
<keyword evidence="8" id="KW-0963">Cytoplasm</keyword>
<evidence type="ECO:0000313" key="11">
    <source>
        <dbReference type="Proteomes" id="UP000295063"/>
    </source>
</evidence>
<feature type="domain" description="Radical SAM core" evidence="9">
    <location>
        <begin position="57"/>
        <end position="274"/>
    </location>
</feature>
<evidence type="ECO:0000259" key="9">
    <source>
        <dbReference type="PROSITE" id="PS51918"/>
    </source>
</evidence>
<dbReference type="NCBIfam" id="NF004019">
    <property type="entry name" value="PRK05481.1"/>
    <property type="match status" value="1"/>
</dbReference>
<comment type="caution">
    <text evidence="10">The sequence shown here is derived from an EMBL/GenBank/DDBJ whole genome shotgun (WGS) entry which is preliminary data.</text>
</comment>
<feature type="binding site" evidence="8">
    <location>
        <position position="50"/>
    </location>
    <ligand>
        <name>[4Fe-4S] cluster</name>
        <dbReference type="ChEBI" id="CHEBI:49883"/>
        <label>1</label>
    </ligand>
</feature>
<comment type="cofactor">
    <cofactor evidence="8">
        <name>[4Fe-4S] cluster</name>
        <dbReference type="ChEBI" id="CHEBI:49883"/>
    </cofactor>
    <text evidence="8">Binds 2 [4Fe-4S] clusters per subunit. One cluster is coordinated with 3 cysteines and an exchangeable S-adenosyl-L-methionine.</text>
</comment>
<dbReference type="SFLD" id="SFLDF00271">
    <property type="entry name" value="lipoyl_synthase"/>
    <property type="match status" value="1"/>
</dbReference>
<protein>
    <recommendedName>
        <fullName evidence="8">Lipoyl synthase</fullName>
        <ecNumber evidence="8">2.8.1.8</ecNumber>
    </recommendedName>
    <alternativeName>
        <fullName evidence="8">Lip-syn</fullName>
        <shortName evidence="8">LS</shortName>
    </alternativeName>
    <alternativeName>
        <fullName evidence="8">Lipoate synthase</fullName>
    </alternativeName>
    <alternativeName>
        <fullName evidence="8">Lipoic acid synthase</fullName>
    </alternativeName>
    <alternativeName>
        <fullName evidence="8">Sulfur insertion protein LipA</fullName>
    </alternativeName>
</protein>
<evidence type="ECO:0000256" key="5">
    <source>
        <dbReference type="ARBA" id="ARBA00023004"/>
    </source>
</evidence>
<dbReference type="AlphaFoldDB" id="A0A4R1PVL6"/>
<dbReference type="UniPathway" id="UPA00538">
    <property type="reaction ID" value="UER00593"/>
</dbReference>
<dbReference type="InterPro" id="IPR058240">
    <property type="entry name" value="rSAM_sf"/>
</dbReference>
<feature type="binding site" evidence="8">
    <location>
        <position position="45"/>
    </location>
    <ligand>
        <name>[4Fe-4S] cluster</name>
        <dbReference type="ChEBI" id="CHEBI:49883"/>
        <label>1</label>
    </ligand>
</feature>
<organism evidence="10 11">
    <name type="scientific">Anaerospora hongkongensis</name>
    <dbReference type="NCBI Taxonomy" id="244830"/>
    <lineage>
        <taxon>Bacteria</taxon>
        <taxon>Bacillati</taxon>
        <taxon>Bacillota</taxon>
        <taxon>Negativicutes</taxon>
        <taxon>Selenomonadales</taxon>
        <taxon>Sporomusaceae</taxon>
        <taxon>Anaerospora</taxon>
    </lineage>
</organism>
<comment type="function">
    <text evidence="8">Catalyzes the radical-mediated insertion of two sulfur atoms into the C-6 and C-8 positions of the octanoyl moiety bound to the lipoyl domains of lipoate-dependent enzymes, thereby converting the octanoylated domains into lipoylated derivatives.</text>
</comment>
<dbReference type="Gene3D" id="3.20.20.70">
    <property type="entry name" value="Aldolase class I"/>
    <property type="match status" value="1"/>
</dbReference>
<keyword evidence="1 8" id="KW-0004">4Fe-4S</keyword>
<keyword evidence="2 8" id="KW-0808">Transferase</keyword>
<dbReference type="SMART" id="SM00729">
    <property type="entry name" value="Elp3"/>
    <property type="match status" value="1"/>
</dbReference>
<feature type="binding site" evidence="8">
    <location>
        <position position="56"/>
    </location>
    <ligand>
        <name>[4Fe-4S] cluster</name>
        <dbReference type="ChEBI" id="CHEBI:49883"/>
        <label>1</label>
    </ligand>
</feature>
<feature type="binding site" evidence="8">
    <location>
        <position position="78"/>
    </location>
    <ligand>
        <name>[4Fe-4S] cluster</name>
        <dbReference type="ChEBI" id="CHEBI:49883"/>
        <label>2</label>
        <note>4Fe-4S-S-AdoMet</note>
    </ligand>
</feature>
<dbReference type="NCBIfam" id="NF009544">
    <property type="entry name" value="PRK12928.1"/>
    <property type="match status" value="1"/>
</dbReference>
<evidence type="ECO:0000256" key="3">
    <source>
        <dbReference type="ARBA" id="ARBA00022691"/>
    </source>
</evidence>
<feature type="binding site" evidence="8">
    <location>
        <position position="285"/>
    </location>
    <ligand>
        <name>[4Fe-4S] cluster</name>
        <dbReference type="ChEBI" id="CHEBI:49883"/>
        <label>1</label>
    </ligand>
</feature>
<evidence type="ECO:0000256" key="7">
    <source>
        <dbReference type="ARBA" id="ARBA00047326"/>
    </source>
</evidence>
<dbReference type="GO" id="GO:0009249">
    <property type="term" value="P:protein lipoylation"/>
    <property type="evidence" value="ECO:0007669"/>
    <property type="project" value="UniProtKB-UniRule"/>
</dbReference>
<keyword evidence="6 8" id="KW-0411">Iron-sulfur</keyword>